<evidence type="ECO:0000313" key="3">
    <source>
        <dbReference type="EMBL" id="MBC6492590.1"/>
    </source>
</evidence>
<evidence type="ECO:0000256" key="2">
    <source>
        <dbReference type="SAM" id="SignalP"/>
    </source>
</evidence>
<keyword evidence="4" id="KW-1185">Reference proteome</keyword>
<proteinExistence type="predicted"/>
<feature type="signal peptide" evidence="2">
    <location>
        <begin position="1"/>
        <end position="18"/>
    </location>
</feature>
<comment type="caution">
    <text evidence="3">The sequence shown here is derived from an EMBL/GenBank/DDBJ whole genome shotgun (WGS) entry which is preliminary data.</text>
</comment>
<dbReference type="RefSeq" id="WP_187257905.1">
    <property type="nucleotide sequence ID" value="NZ_JBHULF010000020.1"/>
</dbReference>
<feature type="region of interest" description="Disordered" evidence="1">
    <location>
        <begin position="35"/>
        <end position="56"/>
    </location>
</feature>
<keyword evidence="2" id="KW-0732">Signal</keyword>
<gene>
    <name evidence="3" type="ORF">BC349_16125</name>
</gene>
<protein>
    <submittedName>
        <fullName evidence="3">Uncharacterized protein</fullName>
    </submittedName>
</protein>
<dbReference type="EMBL" id="MBUA01000028">
    <property type="protein sequence ID" value="MBC6492590.1"/>
    <property type="molecule type" value="Genomic_DNA"/>
</dbReference>
<accession>A0ABR7MC25</accession>
<dbReference type="Proteomes" id="UP000765802">
    <property type="component" value="Unassembled WGS sequence"/>
</dbReference>
<organism evidence="3 4">
    <name type="scientific">Flavihumibacter stibioxidans</name>
    <dbReference type="NCBI Taxonomy" id="1834163"/>
    <lineage>
        <taxon>Bacteria</taxon>
        <taxon>Pseudomonadati</taxon>
        <taxon>Bacteroidota</taxon>
        <taxon>Chitinophagia</taxon>
        <taxon>Chitinophagales</taxon>
        <taxon>Chitinophagaceae</taxon>
        <taxon>Flavihumibacter</taxon>
    </lineage>
</organism>
<evidence type="ECO:0000256" key="1">
    <source>
        <dbReference type="SAM" id="MobiDB-lite"/>
    </source>
</evidence>
<reference evidence="3 4" key="1">
    <citation type="submission" date="2016-07" db="EMBL/GenBank/DDBJ databases">
        <title>Genome analysis of Flavihumibacter stibioxidans YS-17.</title>
        <authorList>
            <person name="Shi K."/>
            <person name="Han Y."/>
            <person name="Wang G."/>
        </authorList>
    </citation>
    <scope>NUCLEOTIDE SEQUENCE [LARGE SCALE GENOMIC DNA]</scope>
    <source>
        <strain evidence="3 4">YS-17</strain>
    </source>
</reference>
<evidence type="ECO:0000313" key="4">
    <source>
        <dbReference type="Proteomes" id="UP000765802"/>
    </source>
</evidence>
<sequence>MQQLFISLVVLLSLSACTDQSSSADAGHAIDHAANHSDHSTHSVPDSGLSATLQTDHGNKWKADEATIRGIRQMTATVAAGMTGTLQGQPLSDSLSANFAEIFSRCTMKGPAHDQLHLYLQPLKTQLDALKAGAGESRLLEEMQQHLADFDHYFE</sequence>
<feature type="chain" id="PRO_5045284242" evidence="2">
    <location>
        <begin position="19"/>
        <end position="155"/>
    </location>
</feature>
<name>A0ABR7MC25_9BACT</name>